<feature type="non-terminal residue" evidence="2">
    <location>
        <position position="1"/>
    </location>
</feature>
<feature type="region of interest" description="Disordered" evidence="1">
    <location>
        <begin position="1"/>
        <end position="69"/>
    </location>
</feature>
<evidence type="ECO:0000256" key="1">
    <source>
        <dbReference type="SAM" id="MobiDB-lite"/>
    </source>
</evidence>
<evidence type="ECO:0000313" key="3">
    <source>
        <dbReference type="Proteomes" id="UP000265520"/>
    </source>
</evidence>
<feature type="compositionally biased region" description="Basic and acidic residues" evidence="1">
    <location>
        <begin position="12"/>
        <end position="28"/>
    </location>
</feature>
<keyword evidence="3" id="KW-1185">Reference proteome</keyword>
<dbReference type="EMBL" id="LXQA010643259">
    <property type="protein sequence ID" value="MCI63774.1"/>
    <property type="molecule type" value="Genomic_DNA"/>
</dbReference>
<organism evidence="2 3">
    <name type="scientific">Trifolium medium</name>
    <dbReference type="NCBI Taxonomy" id="97028"/>
    <lineage>
        <taxon>Eukaryota</taxon>
        <taxon>Viridiplantae</taxon>
        <taxon>Streptophyta</taxon>
        <taxon>Embryophyta</taxon>
        <taxon>Tracheophyta</taxon>
        <taxon>Spermatophyta</taxon>
        <taxon>Magnoliopsida</taxon>
        <taxon>eudicotyledons</taxon>
        <taxon>Gunneridae</taxon>
        <taxon>Pentapetalae</taxon>
        <taxon>rosids</taxon>
        <taxon>fabids</taxon>
        <taxon>Fabales</taxon>
        <taxon>Fabaceae</taxon>
        <taxon>Papilionoideae</taxon>
        <taxon>50 kb inversion clade</taxon>
        <taxon>NPAAA clade</taxon>
        <taxon>Hologalegina</taxon>
        <taxon>IRL clade</taxon>
        <taxon>Trifolieae</taxon>
        <taxon>Trifolium</taxon>
    </lineage>
</organism>
<sequence length="85" mass="9426">IDCCSTTVLSPAEHDDVQIPETDPKDELEGSPFTEDEEDVSVLTERRSGKQPQFRQETPVDKAQPIAQLSKSDTAEVLAAFRHTN</sequence>
<proteinExistence type="predicted"/>
<evidence type="ECO:0000313" key="2">
    <source>
        <dbReference type="EMBL" id="MCI63774.1"/>
    </source>
</evidence>
<dbReference type="Proteomes" id="UP000265520">
    <property type="component" value="Unassembled WGS sequence"/>
</dbReference>
<name>A0A392TSV5_9FABA</name>
<feature type="non-terminal residue" evidence="2">
    <location>
        <position position="85"/>
    </location>
</feature>
<comment type="caution">
    <text evidence="2">The sequence shown here is derived from an EMBL/GenBank/DDBJ whole genome shotgun (WGS) entry which is preliminary data.</text>
</comment>
<protein>
    <submittedName>
        <fullName evidence="2">Uncharacterized protein</fullName>
    </submittedName>
</protein>
<reference evidence="2 3" key="1">
    <citation type="journal article" date="2018" name="Front. Plant Sci.">
        <title>Red Clover (Trifolium pratense) and Zigzag Clover (T. medium) - A Picture of Genomic Similarities and Differences.</title>
        <authorList>
            <person name="Dluhosova J."/>
            <person name="Istvanek J."/>
            <person name="Nedelnik J."/>
            <person name="Repkova J."/>
        </authorList>
    </citation>
    <scope>NUCLEOTIDE SEQUENCE [LARGE SCALE GENOMIC DNA]</scope>
    <source>
        <strain evidence="3">cv. 10/8</strain>
        <tissue evidence="2">Leaf</tissue>
    </source>
</reference>
<accession>A0A392TSV5</accession>
<dbReference type="AlphaFoldDB" id="A0A392TSV5"/>